<dbReference type="KEGG" id="nte:NEUTE1DRAFT39037"/>
<dbReference type="SUPFAM" id="SSF54928">
    <property type="entry name" value="RNA-binding domain, RBD"/>
    <property type="match status" value="1"/>
</dbReference>
<keyword evidence="2" id="KW-0472">Membrane</keyword>
<evidence type="ECO:0000313" key="4">
    <source>
        <dbReference type="Proteomes" id="UP000008065"/>
    </source>
</evidence>
<feature type="compositionally biased region" description="Low complexity" evidence="1">
    <location>
        <begin position="238"/>
        <end position="254"/>
    </location>
</feature>
<dbReference type="InterPro" id="IPR035979">
    <property type="entry name" value="RBD_domain_sf"/>
</dbReference>
<keyword evidence="4" id="KW-1185">Reference proteome</keyword>
<proteinExistence type="predicted"/>
<dbReference type="OrthoDB" id="3508416at2759"/>
<dbReference type="VEuPathDB" id="FungiDB:NEUTE1DRAFT_39037"/>
<protein>
    <recommendedName>
        <fullName evidence="5">RRM domain-containing protein</fullName>
    </recommendedName>
</protein>
<evidence type="ECO:0000256" key="2">
    <source>
        <dbReference type="SAM" id="Phobius"/>
    </source>
</evidence>
<dbReference type="GeneID" id="20827671"/>
<dbReference type="AlphaFoldDB" id="F8MG56"/>
<name>F8MG56_NEUT8</name>
<gene>
    <name evidence="3" type="ORF">NEUTE1DRAFT_39037</name>
</gene>
<dbReference type="RefSeq" id="XP_009848776.1">
    <property type="nucleotide sequence ID" value="XM_009850474.1"/>
</dbReference>
<feature type="region of interest" description="Disordered" evidence="1">
    <location>
        <begin position="263"/>
        <end position="282"/>
    </location>
</feature>
<evidence type="ECO:0000313" key="3">
    <source>
        <dbReference type="EMBL" id="EGO59382.1"/>
    </source>
</evidence>
<feature type="compositionally biased region" description="Polar residues" evidence="1">
    <location>
        <begin position="1"/>
        <end position="15"/>
    </location>
</feature>
<feature type="transmembrane region" description="Helical" evidence="2">
    <location>
        <begin position="375"/>
        <end position="395"/>
    </location>
</feature>
<feature type="region of interest" description="Disordered" evidence="1">
    <location>
        <begin position="1"/>
        <end position="26"/>
    </location>
</feature>
<feature type="transmembrane region" description="Helical" evidence="2">
    <location>
        <begin position="342"/>
        <end position="363"/>
    </location>
</feature>
<keyword evidence="2" id="KW-0812">Transmembrane</keyword>
<evidence type="ECO:0008006" key="5">
    <source>
        <dbReference type="Google" id="ProtNLM"/>
    </source>
</evidence>
<dbReference type="Proteomes" id="UP000008065">
    <property type="component" value="Unassembled WGS sequence"/>
</dbReference>
<dbReference type="EMBL" id="GL891303">
    <property type="protein sequence ID" value="EGO59382.1"/>
    <property type="molecule type" value="Genomic_DNA"/>
</dbReference>
<organism evidence="3 4">
    <name type="scientific">Neurospora tetrasperma (strain FGSC 2508 / ATCC MYA-4615 / P0657)</name>
    <dbReference type="NCBI Taxonomy" id="510951"/>
    <lineage>
        <taxon>Eukaryota</taxon>
        <taxon>Fungi</taxon>
        <taxon>Dikarya</taxon>
        <taxon>Ascomycota</taxon>
        <taxon>Pezizomycotina</taxon>
        <taxon>Sordariomycetes</taxon>
        <taxon>Sordariomycetidae</taxon>
        <taxon>Sordariales</taxon>
        <taxon>Sordariaceae</taxon>
        <taxon>Neurospora</taxon>
    </lineage>
</organism>
<dbReference type="InterPro" id="IPR012677">
    <property type="entry name" value="Nucleotide-bd_a/b_plait_sf"/>
</dbReference>
<sequence length="412" mass="46168">MSNQNSRSQAGSPSNEGARARREFRPMDAILVDRAPLTEEEKEARKARGFSENYMGDYNNERNKSADIPDDQNCSLYITGLPLNVTVRDIFDDIRDIGKVYSLHISPRSDSHSKAAAAVVFFTRAAAERFYNRFKTRDNPTVRWGGAVANPGRILGRMPVNVVWNQVKAAPFTERDHVTRVIQVEGPSDIVNEKFLLSYFRTKCRFDMEDISVLWEGFCDVPVSGGQPPAPSAASVHAEPPAQAPARRQGRALASTNWRERAHPVTAEPEAEPQENAAVPTTRTHSRIMEFRFGTVKGQALACRMALDWEFKERGVMCRYASAGCSRFTENRSPWISILPPAPVLVSILDVRLLALFALLMLLPSGYAGVTRCENSVSGSGMDSLACFFFWWWWWWCRDDGVVEFLVPKGGL</sequence>
<accession>F8MG56</accession>
<keyword evidence="2" id="KW-1133">Transmembrane helix</keyword>
<dbReference type="HOGENOM" id="CLU_735862_0_0_1"/>
<evidence type="ECO:0000256" key="1">
    <source>
        <dbReference type="SAM" id="MobiDB-lite"/>
    </source>
</evidence>
<feature type="region of interest" description="Disordered" evidence="1">
    <location>
        <begin position="226"/>
        <end position="254"/>
    </location>
</feature>
<dbReference type="GO" id="GO:0003676">
    <property type="term" value="F:nucleic acid binding"/>
    <property type="evidence" value="ECO:0007669"/>
    <property type="project" value="InterPro"/>
</dbReference>
<dbReference type="Gene3D" id="3.30.70.330">
    <property type="match status" value="1"/>
</dbReference>
<reference evidence="4" key="1">
    <citation type="journal article" date="2011" name="Genetics">
        <title>Massive changes in genome architecture accompany the transition to self-fertility in the filamentous fungus Neurospora tetrasperma.</title>
        <authorList>
            <person name="Ellison C.E."/>
            <person name="Stajich J.E."/>
            <person name="Jacobson D.J."/>
            <person name="Natvig D.O."/>
            <person name="Lapidus A."/>
            <person name="Foster B."/>
            <person name="Aerts A."/>
            <person name="Riley R."/>
            <person name="Lindquist E.A."/>
            <person name="Grigoriev I.V."/>
            <person name="Taylor J.W."/>
        </authorList>
    </citation>
    <scope>NUCLEOTIDE SEQUENCE [LARGE SCALE GENOMIC DNA]</scope>
    <source>
        <strain evidence="4">FGSC 2508 / P0657</strain>
    </source>
</reference>